<evidence type="ECO:0000256" key="1">
    <source>
        <dbReference type="SAM" id="MobiDB-lite"/>
    </source>
</evidence>
<keyword evidence="3" id="KW-1185">Reference proteome</keyword>
<organism evidence="2 3">
    <name type="scientific">Allomyces macrogynus (strain ATCC 38327)</name>
    <name type="common">Allomyces javanicus var. macrogynus</name>
    <dbReference type="NCBI Taxonomy" id="578462"/>
    <lineage>
        <taxon>Eukaryota</taxon>
        <taxon>Fungi</taxon>
        <taxon>Fungi incertae sedis</taxon>
        <taxon>Blastocladiomycota</taxon>
        <taxon>Blastocladiomycetes</taxon>
        <taxon>Blastocladiales</taxon>
        <taxon>Blastocladiaceae</taxon>
        <taxon>Allomyces</taxon>
    </lineage>
</organism>
<feature type="compositionally biased region" description="Basic and acidic residues" evidence="1">
    <location>
        <begin position="318"/>
        <end position="328"/>
    </location>
</feature>
<feature type="region of interest" description="Disordered" evidence="1">
    <location>
        <begin position="433"/>
        <end position="468"/>
    </location>
</feature>
<sequence>MPPPPFSSRRGRGGGGRSKPAPVPASPTAKHVTLTLSLDEQNGTYQVPALAVQYLTADGKSTSVQIGTSGLARALDHAKCTPRERAVITFLDGTATLLRNMLKDFGAAAVADGDDGASAVESAPEEGVVVKPSPDVVVPSKLAPRAPMPIAAVGAKEVGGGSKRKADDRPPAPQKGNKKAKGAKEPAIPMPPLPPPPPPSAAPAPSRNVQLRVVGIPPTTEQDVTAVLRKIGPTLMTYYYRDKGEAMIYLSEDVLRRIWQHRDQLYLGNTLLRLDLSDAMLKDLGLAQDVPQPPVTSAPAPPPPSNGVSMSGPAAMSDRSRSPMRRSDMGPAPPSRDDVDHRRGSDTRGAPPGLAWKSDRNGPPSGLFERDRMGSGPRDEMGSHSRGGLDDGPCRHGEHAAREPNPTRAFFDHAYRTHEPHSSAVMPAGPFLSQQMLSPKHPHQLPQHDPSAHEHAYQQQPQPQQQHDELHQMNIDQIPTPVATDIAPAAQQITSPGKTTADVFSTGPSRLFQRLTAPTDISTSAVLTSGPMSPREPGPQPDHEPHRSMSSSSIDARLGSRIDDRGSLERGGRGGGGGGGDRGENDRDRGDRDRDRDRGRDGGRSRRKR</sequence>
<feature type="region of interest" description="Disordered" evidence="1">
    <location>
        <begin position="514"/>
        <end position="609"/>
    </location>
</feature>
<dbReference type="AlphaFoldDB" id="A0A0L0S5Q9"/>
<feature type="compositionally biased region" description="Basic and acidic residues" evidence="1">
    <location>
        <begin position="335"/>
        <end position="346"/>
    </location>
</feature>
<name>A0A0L0S5Q9_ALLM3</name>
<accession>A0A0L0S5Q9</accession>
<feature type="compositionally biased region" description="Polar residues" evidence="1">
    <location>
        <begin position="519"/>
        <end position="531"/>
    </location>
</feature>
<feature type="compositionally biased region" description="Pro residues" evidence="1">
    <location>
        <begin position="188"/>
        <end position="202"/>
    </location>
</feature>
<feature type="compositionally biased region" description="Basic and acidic residues" evidence="1">
    <location>
        <begin position="558"/>
        <end position="572"/>
    </location>
</feature>
<proteinExistence type="predicted"/>
<feature type="region of interest" description="Disordered" evidence="1">
    <location>
        <begin position="153"/>
        <end position="206"/>
    </location>
</feature>
<evidence type="ECO:0000313" key="2">
    <source>
        <dbReference type="EMBL" id="KNE57790.1"/>
    </source>
</evidence>
<evidence type="ECO:0000313" key="3">
    <source>
        <dbReference type="Proteomes" id="UP000054350"/>
    </source>
</evidence>
<reference evidence="3" key="2">
    <citation type="submission" date="2009-11" db="EMBL/GenBank/DDBJ databases">
        <title>The Genome Sequence of Allomyces macrogynus strain ATCC 38327.</title>
        <authorList>
            <consortium name="The Broad Institute Genome Sequencing Platform"/>
            <person name="Russ C."/>
            <person name="Cuomo C."/>
            <person name="Shea T."/>
            <person name="Young S.K."/>
            <person name="Zeng Q."/>
            <person name="Koehrsen M."/>
            <person name="Haas B."/>
            <person name="Borodovsky M."/>
            <person name="Guigo R."/>
            <person name="Alvarado L."/>
            <person name="Berlin A."/>
            <person name="Borenstein D."/>
            <person name="Chen Z."/>
            <person name="Engels R."/>
            <person name="Freedman E."/>
            <person name="Gellesch M."/>
            <person name="Goldberg J."/>
            <person name="Griggs A."/>
            <person name="Gujja S."/>
            <person name="Heiman D."/>
            <person name="Hepburn T."/>
            <person name="Howarth C."/>
            <person name="Jen D."/>
            <person name="Larson L."/>
            <person name="Lewis B."/>
            <person name="Mehta T."/>
            <person name="Park D."/>
            <person name="Pearson M."/>
            <person name="Roberts A."/>
            <person name="Saif S."/>
            <person name="Shenoy N."/>
            <person name="Sisk P."/>
            <person name="Stolte C."/>
            <person name="Sykes S."/>
            <person name="Walk T."/>
            <person name="White J."/>
            <person name="Yandava C."/>
            <person name="Burger G."/>
            <person name="Gray M.W."/>
            <person name="Holland P.W.H."/>
            <person name="King N."/>
            <person name="Lang F.B.F."/>
            <person name="Roger A.J."/>
            <person name="Ruiz-Trillo I."/>
            <person name="Lander E."/>
            <person name="Nusbaum C."/>
        </authorList>
    </citation>
    <scope>NUCLEOTIDE SEQUENCE [LARGE SCALE GENOMIC DNA]</scope>
    <source>
        <strain evidence="3">ATCC 38327</strain>
    </source>
</reference>
<evidence type="ECO:0008006" key="4">
    <source>
        <dbReference type="Google" id="ProtNLM"/>
    </source>
</evidence>
<gene>
    <name evidence="2" type="ORF">AMAG_04641</name>
</gene>
<feature type="compositionally biased region" description="Basic and acidic residues" evidence="1">
    <location>
        <begin position="368"/>
        <end position="402"/>
    </location>
</feature>
<dbReference type="EMBL" id="GG745332">
    <property type="protein sequence ID" value="KNE57790.1"/>
    <property type="molecule type" value="Genomic_DNA"/>
</dbReference>
<feature type="compositionally biased region" description="Pro residues" evidence="1">
    <location>
        <begin position="291"/>
        <end position="305"/>
    </location>
</feature>
<feature type="region of interest" description="Disordered" evidence="1">
    <location>
        <begin position="290"/>
        <end position="405"/>
    </location>
</feature>
<protein>
    <recommendedName>
        <fullName evidence="4">RRM domain-containing protein</fullName>
    </recommendedName>
</protein>
<dbReference type="Proteomes" id="UP000054350">
    <property type="component" value="Unassembled WGS sequence"/>
</dbReference>
<reference evidence="2 3" key="1">
    <citation type="submission" date="2009-11" db="EMBL/GenBank/DDBJ databases">
        <title>Annotation of Allomyces macrogynus ATCC 38327.</title>
        <authorList>
            <consortium name="The Broad Institute Genome Sequencing Platform"/>
            <person name="Russ C."/>
            <person name="Cuomo C."/>
            <person name="Burger G."/>
            <person name="Gray M.W."/>
            <person name="Holland P.W.H."/>
            <person name="King N."/>
            <person name="Lang F.B.F."/>
            <person name="Roger A.J."/>
            <person name="Ruiz-Trillo I."/>
            <person name="Young S.K."/>
            <person name="Zeng Q."/>
            <person name="Gargeya S."/>
            <person name="Fitzgerald M."/>
            <person name="Haas B."/>
            <person name="Abouelleil A."/>
            <person name="Alvarado L."/>
            <person name="Arachchi H.M."/>
            <person name="Berlin A."/>
            <person name="Chapman S.B."/>
            <person name="Gearin G."/>
            <person name="Goldberg J."/>
            <person name="Griggs A."/>
            <person name="Gujja S."/>
            <person name="Hansen M."/>
            <person name="Heiman D."/>
            <person name="Howarth C."/>
            <person name="Larimer J."/>
            <person name="Lui A."/>
            <person name="MacDonald P.J.P."/>
            <person name="McCowen C."/>
            <person name="Montmayeur A."/>
            <person name="Murphy C."/>
            <person name="Neiman D."/>
            <person name="Pearson M."/>
            <person name="Priest M."/>
            <person name="Roberts A."/>
            <person name="Saif S."/>
            <person name="Shea T."/>
            <person name="Sisk P."/>
            <person name="Stolte C."/>
            <person name="Sykes S."/>
            <person name="Wortman J."/>
            <person name="Nusbaum C."/>
            <person name="Birren B."/>
        </authorList>
    </citation>
    <scope>NUCLEOTIDE SEQUENCE [LARGE SCALE GENOMIC DNA]</scope>
    <source>
        <strain evidence="2 3">ATCC 38327</strain>
    </source>
</reference>
<feature type="compositionally biased region" description="Basic and acidic residues" evidence="1">
    <location>
        <begin position="581"/>
        <end position="609"/>
    </location>
</feature>
<dbReference type="OrthoDB" id="5587425at2759"/>
<dbReference type="VEuPathDB" id="FungiDB:AMAG_04641"/>
<feature type="region of interest" description="Disordered" evidence="1">
    <location>
        <begin position="1"/>
        <end position="29"/>
    </location>
</feature>